<sequence length="220" mass="23910">MALPSPSTIFRRARNSHQASVMDVPDEAEPAARLYTPNTMPLDGLRYTAQTTASSLSRHRRSPPPIASRVGIEGASVPAPTPTGTSVTTRNANILRTMFNHSSNNSFDNVTFTNPARDSYSFNGPVTFTVNLDLINRMLQSIGLRGLDPTPSVSISDLQVPASLRPWVDADTLERGDGPQVPTMGTNQNTRSGLRGFINGYLFRAQDTHNLAIAVPIIFF</sequence>
<evidence type="ECO:0000313" key="3">
    <source>
        <dbReference type="Proteomes" id="UP000297245"/>
    </source>
</evidence>
<name>A0A4S8ME95_DENBC</name>
<feature type="region of interest" description="Disordered" evidence="1">
    <location>
        <begin position="51"/>
        <end position="87"/>
    </location>
</feature>
<proteinExistence type="predicted"/>
<evidence type="ECO:0000313" key="2">
    <source>
        <dbReference type="EMBL" id="THV00880.1"/>
    </source>
</evidence>
<organism evidence="2 3">
    <name type="scientific">Dendrothele bispora (strain CBS 962.96)</name>
    <dbReference type="NCBI Taxonomy" id="1314807"/>
    <lineage>
        <taxon>Eukaryota</taxon>
        <taxon>Fungi</taxon>
        <taxon>Dikarya</taxon>
        <taxon>Basidiomycota</taxon>
        <taxon>Agaricomycotina</taxon>
        <taxon>Agaricomycetes</taxon>
        <taxon>Agaricomycetidae</taxon>
        <taxon>Agaricales</taxon>
        <taxon>Agaricales incertae sedis</taxon>
        <taxon>Dendrothele</taxon>
    </lineage>
</organism>
<evidence type="ECO:0000256" key="1">
    <source>
        <dbReference type="SAM" id="MobiDB-lite"/>
    </source>
</evidence>
<gene>
    <name evidence="2" type="ORF">K435DRAFT_776342</name>
</gene>
<accession>A0A4S8ME95</accession>
<keyword evidence="3" id="KW-1185">Reference proteome</keyword>
<dbReference type="AlphaFoldDB" id="A0A4S8ME95"/>
<protein>
    <submittedName>
        <fullName evidence="2">Uncharacterized protein</fullName>
    </submittedName>
</protein>
<dbReference type="EMBL" id="ML179098">
    <property type="protein sequence ID" value="THV00880.1"/>
    <property type="molecule type" value="Genomic_DNA"/>
</dbReference>
<reference evidence="2 3" key="1">
    <citation type="journal article" date="2019" name="Nat. Ecol. Evol.">
        <title>Megaphylogeny resolves global patterns of mushroom evolution.</title>
        <authorList>
            <person name="Varga T."/>
            <person name="Krizsan K."/>
            <person name="Foldi C."/>
            <person name="Dima B."/>
            <person name="Sanchez-Garcia M."/>
            <person name="Sanchez-Ramirez S."/>
            <person name="Szollosi G.J."/>
            <person name="Szarkandi J.G."/>
            <person name="Papp V."/>
            <person name="Albert L."/>
            <person name="Andreopoulos W."/>
            <person name="Angelini C."/>
            <person name="Antonin V."/>
            <person name="Barry K.W."/>
            <person name="Bougher N.L."/>
            <person name="Buchanan P."/>
            <person name="Buyck B."/>
            <person name="Bense V."/>
            <person name="Catcheside P."/>
            <person name="Chovatia M."/>
            <person name="Cooper J."/>
            <person name="Damon W."/>
            <person name="Desjardin D."/>
            <person name="Finy P."/>
            <person name="Geml J."/>
            <person name="Haridas S."/>
            <person name="Hughes K."/>
            <person name="Justo A."/>
            <person name="Karasinski D."/>
            <person name="Kautmanova I."/>
            <person name="Kiss B."/>
            <person name="Kocsube S."/>
            <person name="Kotiranta H."/>
            <person name="LaButti K.M."/>
            <person name="Lechner B.E."/>
            <person name="Liimatainen K."/>
            <person name="Lipzen A."/>
            <person name="Lukacs Z."/>
            <person name="Mihaltcheva S."/>
            <person name="Morgado L.N."/>
            <person name="Niskanen T."/>
            <person name="Noordeloos M.E."/>
            <person name="Ohm R.A."/>
            <person name="Ortiz-Santana B."/>
            <person name="Ovrebo C."/>
            <person name="Racz N."/>
            <person name="Riley R."/>
            <person name="Savchenko A."/>
            <person name="Shiryaev A."/>
            <person name="Soop K."/>
            <person name="Spirin V."/>
            <person name="Szebenyi C."/>
            <person name="Tomsovsky M."/>
            <person name="Tulloss R.E."/>
            <person name="Uehling J."/>
            <person name="Grigoriev I.V."/>
            <person name="Vagvolgyi C."/>
            <person name="Papp T."/>
            <person name="Martin F.M."/>
            <person name="Miettinen O."/>
            <person name="Hibbett D.S."/>
            <person name="Nagy L.G."/>
        </authorList>
    </citation>
    <scope>NUCLEOTIDE SEQUENCE [LARGE SCALE GENOMIC DNA]</scope>
    <source>
        <strain evidence="2 3">CBS 962.96</strain>
    </source>
</reference>
<dbReference type="Proteomes" id="UP000297245">
    <property type="component" value="Unassembled WGS sequence"/>
</dbReference>